<dbReference type="EMBL" id="JARFID010000032">
    <property type="protein sequence ID" value="MDE8696895.1"/>
    <property type="molecule type" value="Genomic_DNA"/>
</dbReference>
<gene>
    <name evidence="2" type="ORF">BcellWH2_03898</name>
    <name evidence="8" type="ORF">DWX97_01715</name>
    <name evidence="4" type="ORF">F2Y81_21985</name>
    <name evidence="3" type="ORF">F2Y86_00660</name>
    <name evidence="5" type="ORF">F2Y87_12530</name>
    <name evidence="6" type="ORF">PZH42_22585</name>
    <name evidence="7" type="ORF">RO785_21430</name>
</gene>
<organism evidence="2 9">
    <name type="scientific">Bacteroides cellulosilyticus</name>
    <dbReference type="NCBI Taxonomy" id="246787"/>
    <lineage>
        <taxon>Bacteria</taxon>
        <taxon>Pseudomonadati</taxon>
        <taxon>Bacteroidota</taxon>
        <taxon>Bacteroidia</taxon>
        <taxon>Bacteroidales</taxon>
        <taxon>Bacteroidaceae</taxon>
        <taxon>Bacteroides</taxon>
    </lineage>
</organism>
<evidence type="ECO:0000313" key="6">
    <source>
        <dbReference type="EMBL" id="MDE8696895.1"/>
    </source>
</evidence>
<dbReference type="EMBL" id="QRVJ01000001">
    <property type="protein sequence ID" value="RGS40017.1"/>
    <property type="molecule type" value="Genomic_DNA"/>
</dbReference>
<dbReference type="EMBL" id="JAVSNH010000001">
    <property type="protein sequence ID" value="MDT4513537.1"/>
    <property type="molecule type" value="Genomic_DNA"/>
</dbReference>
<dbReference type="Proteomes" id="UP001266995">
    <property type="component" value="Unassembled WGS sequence"/>
</dbReference>
<evidence type="ECO:0000313" key="4">
    <source>
        <dbReference type="EMBL" id="KAA5413804.1"/>
    </source>
</evidence>
<accession>A0A0P0GMI5</accession>
<dbReference type="EMBL" id="VVYV01000047">
    <property type="protein sequence ID" value="KAA5413804.1"/>
    <property type="molecule type" value="Genomic_DNA"/>
</dbReference>
<dbReference type="Proteomes" id="UP000482653">
    <property type="component" value="Unassembled WGS sequence"/>
</dbReference>
<evidence type="ECO:0000313" key="5">
    <source>
        <dbReference type="EMBL" id="KAA5418748.1"/>
    </source>
</evidence>
<dbReference type="EMBL" id="VVYX01000013">
    <property type="protein sequence ID" value="KAA5418748.1"/>
    <property type="molecule type" value="Genomic_DNA"/>
</dbReference>
<reference evidence="8 10" key="2">
    <citation type="submission" date="2018-08" db="EMBL/GenBank/DDBJ databases">
        <title>A genome reference for cultivated species of the human gut microbiota.</title>
        <authorList>
            <person name="Zou Y."/>
            <person name="Xue W."/>
            <person name="Luo G."/>
        </authorList>
    </citation>
    <scope>NUCLEOTIDE SEQUENCE [LARGE SCALE GENOMIC DNA]</scope>
    <source>
        <strain evidence="8 10">AF22-3AC</strain>
    </source>
</reference>
<dbReference type="Proteomes" id="UP001221924">
    <property type="component" value="Unassembled WGS sequence"/>
</dbReference>
<reference evidence="2 9" key="1">
    <citation type="journal article" date="2015" name="Science">
        <title>Genetic determinants of in vivo fitness and diet responsiveness in multiple human gut Bacteroides.</title>
        <authorList>
            <person name="Wu M."/>
            <person name="McNulty N.P."/>
            <person name="Rodionov D.A."/>
            <person name="Khoroshkin M.S."/>
            <person name="Griffin N.W."/>
            <person name="Cheng J."/>
            <person name="Latreille P."/>
            <person name="Kerstetter R.A."/>
            <person name="Terrapon N."/>
            <person name="Henrissat B."/>
            <person name="Osterman A.L."/>
            <person name="Gordon J.I."/>
        </authorList>
    </citation>
    <scope>NUCLEOTIDE SEQUENCE [LARGE SCALE GENOMIC DNA]</scope>
    <source>
        <strain evidence="2 9">WH2</strain>
    </source>
</reference>
<dbReference type="Proteomes" id="UP000448877">
    <property type="component" value="Unassembled WGS sequence"/>
</dbReference>
<feature type="chain" id="PRO_5013461311" description="DUF4252 domain-containing protein" evidence="1">
    <location>
        <begin position="19"/>
        <end position="189"/>
    </location>
</feature>
<dbReference type="Proteomes" id="UP000283341">
    <property type="component" value="Unassembled WGS sequence"/>
</dbReference>
<evidence type="ECO:0000313" key="13">
    <source>
        <dbReference type="Proteomes" id="UP000482653"/>
    </source>
</evidence>
<dbReference type="STRING" id="246787.BcellWH2_03898"/>
<dbReference type="Proteomes" id="UP000061809">
    <property type="component" value="Chromosome"/>
</dbReference>
<dbReference type="KEGG" id="bcel:BcellWH2_03898"/>
<reference evidence="11 12" key="3">
    <citation type="journal article" date="2019" name="Nat. Med.">
        <title>A library of human gut bacterial isolates paired with longitudinal multiomics data enables mechanistic microbiome research.</title>
        <authorList>
            <person name="Poyet M."/>
            <person name="Groussin M."/>
            <person name="Gibbons S.M."/>
            <person name="Avila-Pacheco J."/>
            <person name="Jiang X."/>
            <person name="Kearney S.M."/>
            <person name="Perrotta A.R."/>
            <person name="Berdy B."/>
            <person name="Zhao S."/>
            <person name="Lieberman T.D."/>
            <person name="Swanson P.K."/>
            <person name="Smith M."/>
            <person name="Roesemann S."/>
            <person name="Alexander J.E."/>
            <person name="Rich S.A."/>
            <person name="Livny J."/>
            <person name="Vlamakis H."/>
            <person name="Clish C."/>
            <person name="Bullock K."/>
            <person name="Deik A."/>
            <person name="Scott J."/>
            <person name="Pierce K.A."/>
            <person name="Xavier R.J."/>
            <person name="Alm E.J."/>
        </authorList>
    </citation>
    <scope>NUCLEOTIDE SEQUENCE [LARGE SCALE GENOMIC DNA]</scope>
    <source>
        <strain evidence="4 12">BIOML-A6</strain>
        <strain evidence="3 11">BIOML-A7</strain>
        <strain evidence="5 13">BIOML-A8</strain>
    </source>
</reference>
<keyword evidence="1" id="KW-0732">Signal</keyword>
<name>A0A0P0GMI5_9BACE</name>
<proteinExistence type="predicted"/>
<evidence type="ECO:0000313" key="11">
    <source>
        <dbReference type="Proteomes" id="UP000325055"/>
    </source>
</evidence>
<dbReference type="EMBL" id="VVYW01000001">
    <property type="protein sequence ID" value="KAA5411267.1"/>
    <property type="molecule type" value="Genomic_DNA"/>
</dbReference>
<reference evidence="6" key="4">
    <citation type="submission" date="2023-03" db="EMBL/GenBank/DDBJ databases">
        <title>DFI Biobank Strains.</title>
        <authorList>
            <person name="Mostad J."/>
            <person name="Paddock L."/>
            <person name="Medina S."/>
            <person name="Waligurski E."/>
            <person name="Barat B."/>
            <person name="Smith R."/>
            <person name="Burgo V."/>
            <person name="Metcalfe C."/>
            <person name="Woodson C."/>
            <person name="Sundararajan A."/>
            <person name="Ramaswamy R."/>
            <person name="Lin H."/>
            <person name="Pamer E.G."/>
        </authorList>
    </citation>
    <scope>NUCLEOTIDE SEQUENCE</scope>
    <source>
        <strain evidence="6">DFI.9.5</strain>
    </source>
</reference>
<evidence type="ECO:0000313" key="12">
    <source>
        <dbReference type="Proteomes" id="UP000448877"/>
    </source>
</evidence>
<protein>
    <recommendedName>
        <fullName evidence="14">DUF4252 domain-containing protein</fullName>
    </recommendedName>
</protein>
<dbReference type="RefSeq" id="WP_007212313.1">
    <property type="nucleotide sequence ID" value="NZ_CABMLT010000010.1"/>
</dbReference>
<dbReference type="Proteomes" id="UP000325055">
    <property type="component" value="Unassembled WGS sequence"/>
</dbReference>
<dbReference type="AlphaFoldDB" id="A0A0P0GMI5"/>
<dbReference type="eggNOG" id="ENOG50331Z7">
    <property type="taxonomic scope" value="Bacteria"/>
</dbReference>
<evidence type="ECO:0000313" key="9">
    <source>
        <dbReference type="Proteomes" id="UP000061809"/>
    </source>
</evidence>
<reference evidence="7" key="5">
    <citation type="submission" date="2023-08" db="EMBL/GenBank/DDBJ databases">
        <title>Reintroducing virulent viruses to syntetic microbiomes.</title>
        <authorList>
            <person name="Wilde J."/>
            <person name="Boyes R."/>
            <person name="Robinson A.V."/>
            <person name="Daisley B.A."/>
            <person name="Allen-Vercoe E."/>
        </authorList>
    </citation>
    <scope>NUCLEOTIDE SEQUENCE</scope>
    <source>
        <strain evidence="7">225I_12FAA</strain>
    </source>
</reference>
<evidence type="ECO:0000313" key="8">
    <source>
        <dbReference type="EMBL" id="RGS40017.1"/>
    </source>
</evidence>
<evidence type="ECO:0000313" key="7">
    <source>
        <dbReference type="EMBL" id="MDT4513537.1"/>
    </source>
</evidence>
<dbReference type="EMBL" id="CP012801">
    <property type="protein sequence ID" value="ALJ61119.1"/>
    <property type="molecule type" value="Genomic_DNA"/>
</dbReference>
<evidence type="ECO:0000313" key="10">
    <source>
        <dbReference type="Proteomes" id="UP000283341"/>
    </source>
</evidence>
<evidence type="ECO:0000313" key="2">
    <source>
        <dbReference type="EMBL" id="ALJ61119.1"/>
    </source>
</evidence>
<sequence length="189" mass="21186">MKKLFTLLFLATSMICFGQNKNFLKEVESINFYGVDYSAAKVFGAAETPAQFKVAFDGINRLFITEAKKYDVSKKLKVRVNEISLDAVNQVNEAIDPQELMTTNASYMLSEDQIKQIVNALPTQKKPGIGLVIIAKLLNKAEAYGSYQVVFFNTETKEIIQDWATGGKARGFGLRNYWAGSIHKVIRNL</sequence>
<evidence type="ECO:0000313" key="3">
    <source>
        <dbReference type="EMBL" id="KAA5411267.1"/>
    </source>
</evidence>
<dbReference type="PATRIC" id="fig|246787.4.peg.4034"/>
<evidence type="ECO:0008006" key="14">
    <source>
        <dbReference type="Google" id="ProtNLM"/>
    </source>
</evidence>
<evidence type="ECO:0000256" key="1">
    <source>
        <dbReference type="SAM" id="SignalP"/>
    </source>
</evidence>
<feature type="signal peptide" evidence="1">
    <location>
        <begin position="1"/>
        <end position="18"/>
    </location>
</feature>